<evidence type="ECO:0000256" key="5">
    <source>
        <dbReference type="SAM" id="MobiDB-lite"/>
    </source>
</evidence>
<keyword evidence="6" id="KW-0812">Transmembrane</keyword>
<feature type="transmembrane region" description="Helical" evidence="6">
    <location>
        <begin position="365"/>
        <end position="384"/>
    </location>
</feature>
<evidence type="ECO:0000256" key="3">
    <source>
        <dbReference type="ARBA" id="ARBA00019539"/>
    </source>
</evidence>
<organism evidence="7">
    <name type="scientific">Cladonia uncialis subsp. uncialis</name>
    <dbReference type="NCBI Taxonomy" id="180999"/>
    <lineage>
        <taxon>Eukaryota</taxon>
        <taxon>Fungi</taxon>
        <taxon>Dikarya</taxon>
        <taxon>Ascomycota</taxon>
        <taxon>Pezizomycotina</taxon>
        <taxon>Lecanoromycetes</taxon>
        <taxon>OSLEUM clade</taxon>
        <taxon>Lecanoromycetidae</taxon>
        <taxon>Lecanorales</taxon>
        <taxon>Lecanorineae</taxon>
        <taxon>Cladoniaceae</taxon>
        <taxon>Cladonia</taxon>
    </lineage>
</organism>
<dbReference type="GO" id="GO:0005741">
    <property type="term" value="C:mitochondrial outer membrane"/>
    <property type="evidence" value="ECO:0007669"/>
    <property type="project" value="TreeGrafter"/>
</dbReference>
<reference evidence="7" key="1">
    <citation type="submission" date="2016-05" db="EMBL/GenBank/DDBJ databases">
        <title>Lichen genome sequencing reveals its rich biosynthetic potential.</title>
        <authorList>
            <person name="Bertrand R.L."/>
            <person name="Abdel-Hameed M."/>
            <person name="Sorensen J.L."/>
        </authorList>
    </citation>
    <scope>NUCLEOTIDE SEQUENCE</scope>
</reference>
<accession>A0A1Z1C4M2</accession>
<evidence type="ECO:0000256" key="1">
    <source>
        <dbReference type="ARBA" id="ARBA00011408"/>
    </source>
</evidence>
<evidence type="ECO:0000256" key="2">
    <source>
        <dbReference type="ARBA" id="ARBA00018424"/>
    </source>
</evidence>
<proteinExistence type="predicted"/>
<evidence type="ECO:0000313" key="8">
    <source>
        <dbReference type="EMBL" id="AUW31258.1"/>
    </source>
</evidence>
<keyword evidence="6" id="KW-1133">Transmembrane helix</keyword>
<evidence type="ECO:0000313" key="7">
    <source>
        <dbReference type="EMBL" id="ANM86547.1"/>
    </source>
</evidence>
<dbReference type="PANTHER" id="PTHR31859">
    <property type="entry name" value="TETRATRICOPEPTIDE REPEAT PROTEIN 39 FAMILY MEMBER"/>
    <property type="match status" value="1"/>
</dbReference>
<evidence type="ECO:0000256" key="4">
    <source>
        <dbReference type="ARBA" id="ARBA00043897"/>
    </source>
</evidence>
<comment type="subunit">
    <text evidence="1">Interacts with lipid droplet proteins.</text>
</comment>
<name>A0A1Z1C4M2_CLAUC</name>
<dbReference type="AlphaFoldDB" id="A0A1Z1C4M2"/>
<dbReference type="EMBL" id="KX264274">
    <property type="protein sequence ID" value="ANM86547.1"/>
    <property type="molecule type" value="Genomic_DNA"/>
</dbReference>
<dbReference type="GO" id="GO:0005634">
    <property type="term" value="C:nucleus"/>
    <property type="evidence" value="ECO:0007669"/>
    <property type="project" value="TreeGrafter"/>
</dbReference>
<keyword evidence="6" id="KW-0472">Membrane</keyword>
<feature type="transmembrane region" description="Helical" evidence="6">
    <location>
        <begin position="322"/>
        <end position="345"/>
    </location>
</feature>
<dbReference type="EMBL" id="MG777503">
    <property type="protein sequence ID" value="AUW31258.1"/>
    <property type="molecule type" value="Genomic_DNA"/>
</dbReference>
<dbReference type="Pfam" id="PF10300">
    <property type="entry name" value="Iml2-TPR_39"/>
    <property type="match status" value="1"/>
</dbReference>
<protein>
    <recommendedName>
        <fullName evidence="2">Inclusion body clearance protein IML2</fullName>
    </recommendedName>
    <alternativeName>
        <fullName evidence="3">Inclusion body clearance protein iml2</fullName>
    </alternativeName>
</protein>
<feature type="region of interest" description="Disordered" evidence="5">
    <location>
        <begin position="197"/>
        <end position="219"/>
    </location>
</feature>
<evidence type="ECO:0000256" key="6">
    <source>
        <dbReference type="SAM" id="Phobius"/>
    </source>
</evidence>
<dbReference type="InterPro" id="IPR019412">
    <property type="entry name" value="IML2/TPR_39"/>
</dbReference>
<reference evidence="8" key="2">
    <citation type="submission" date="2017-12" db="EMBL/GenBank/DDBJ databases">
        <title>Genome Sequencing Reveals a Rich Biosynthetic Potential.</title>
        <authorList>
            <person name="Bertrand R.L."/>
            <person name="Abdel-Hameed M.E."/>
            <person name="Sorensen J.L."/>
        </authorList>
    </citation>
    <scope>NUCLEOTIDE SEQUENCE</scope>
</reference>
<sequence>MLRGWIQSKKAEVNASTHSLDALAEPQNLEAAMRAVTYIMNDDLEAAEAGLTNGNSSFHKVHSKIPAKCLNYGLVFAIGEESFLRATLGFEQDIMREASQRLADAEATASTDYRRAQKDSHSYKSQIYPPGSEFALCHAKTQLMSAVVGVLNESLTESIRGFYKLRKAYVTLNGILDAEARSIRSMNGVPGGFGNGTSSLPSSKAPSIRSFQDSPIEGSQVSRGVQYEEFETTNDDEDEFYDADEDHERSETATYAGHLEMNGINGKLDGTSNEHRITKDNVTMPAQSKVSAPNGLMDHDPDSDIFSNPIDVFIHSGANLCFGLLLVMLSMIPPAFGKLLFIIGFRGDRDRGIRMLWQASKFHNINGAMAGLIVLGFYNTFVGFSDIIPDSDPTISDQDTVEGYPKERIEALLVDMRSRHPKSQLWLLEEAREKASNRQLSAAIKLLEGSTKSPLKQVEAIKTFETSLEAMYMHDYALCAKSFIECVDMNNWSHALYYYIAGSANVELYRQHKSSDPKGAEVYADKATELLKQAPKHAGKKKFMARQLPFDVFVTRKINKWESRAHDWSIPFIDAVGVSPIEEMIFFWNGYKRMDPLQLQTSLDRLTWSETSNANWRREGHDERAILAVLRGATLRNLGRWDEAKKVLRTNVLSIDPAELKGGLKDDWTAPAAHYEMGVNCWMQRREAAENGNGVDVEGKWVRECESWVDKASKWEGYSLDARIGLKIATAQDTLKKWNERKTRTKA</sequence>
<comment type="function">
    <text evidence="4">Inclusion body (IB) resident protein that interacts strongly with lipid droplet (LD) proteins. Involved in LD-mediated IB clearing after protein folding stress, probably by enabling access to the IBs of an LD-stored soluble sterol derivative that acts as a chaperone in inclusion clearing.</text>
</comment>
<dbReference type="GO" id="GO:0005829">
    <property type="term" value="C:cytosol"/>
    <property type="evidence" value="ECO:0007669"/>
    <property type="project" value="TreeGrafter"/>
</dbReference>
<dbReference type="PANTHER" id="PTHR31859:SF1">
    <property type="entry name" value="TETRATRICOPEPTIDE REPEAT PROTEIN 39C"/>
    <property type="match status" value="1"/>
</dbReference>